<dbReference type="Proteomes" id="UP000703269">
    <property type="component" value="Unassembled WGS sequence"/>
</dbReference>
<dbReference type="EMBL" id="BPQB01000106">
    <property type="protein sequence ID" value="GJE99339.1"/>
    <property type="molecule type" value="Genomic_DNA"/>
</dbReference>
<keyword evidence="3" id="KW-1185">Reference proteome</keyword>
<evidence type="ECO:0000313" key="3">
    <source>
        <dbReference type="Proteomes" id="UP000703269"/>
    </source>
</evidence>
<evidence type="ECO:0000256" key="1">
    <source>
        <dbReference type="SAM" id="MobiDB-lite"/>
    </source>
</evidence>
<organism evidence="2 3">
    <name type="scientific">Phanerochaete sordida</name>
    <dbReference type="NCBI Taxonomy" id="48140"/>
    <lineage>
        <taxon>Eukaryota</taxon>
        <taxon>Fungi</taxon>
        <taxon>Dikarya</taxon>
        <taxon>Basidiomycota</taxon>
        <taxon>Agaricomycotina</taxon>
        <taxon>Agaricomycetes</taxon>
        <taxon>Polyporales</taxon>
        <taxon>Phanerochaetaceae</taxon>
        <taxon>Phanerochaete</taxon>
    </lineage>
</organism>
<sequence>MGSFNRYQSEVRLFNIEEQMPRHSGQLRDTDARTTLRSTTAVVDARDSKAWMMRRSTAREGGGLLCSQDLLRGRRSAAPEPPQMPHGYRKGWAPQARSPSLITVQLVSSGHASYQSSQARYPS</sequence>
<proteinExistence type="predicted"/>
<protein>
    <submittedName>
        <fullName evidence="2">Uncharacterized protein</fullName>
    </submittedName>
</protein>
<evidence type="ECO:0000313" key="2">
    <source>
        <dbReference type="EMBL" id="GJE99339.1"/>
    </source>
</evidence>
<comment type="caution">
    <text evidence="2">The sequence shown here is derived from an EMBL/GenBank/DDBJ whole genome shotgun (WGS) entry which is preliminary data.</text>
</comment>
<gene>
    <name evidence="2" type="ORF">PsYK624_155930</name>
</gene>
<feature type="region of interest" description="Disordered" evidence="1">
    <location>
        <begin position="75"/>
        <end position="94"/>
    </location>
</feature>
<dbReference type="AlphaFoldDB" id="A0A9P3LM42"/>
<accession>A0A9P3LM42</accession>
<name>A0A9P3LM42_9APHY</name>
<reference evidence="2 3" key="1">
    <citation type="submission" date="2021-08" db="EMBL/GenBank/DDBJ databases">
        <title>Draft Genome Sequence of Phanerochaete sordida strain YK-624.</title>
        <authorList>
            <person name="Mori T."/>
            <person name="Dohra H."/>
            <person name="Suzuki T."/>
            <person name="Kawagishi H."/>
            <person name="Hirai H."/>
        </authorList>
    </citation>
    <scope>NUCLEOTIDE SEQUENCE [LARGE SCALE GENOMIC DNA]</scope>
    <source>
        <strain evidence="2 3">YK-624</strain>
    </source>
</reference>